<dbReference type="SUPFAM" id="SSF51197">
    <property type="entry name" value="Clavaminate synthase-like"/>
    <property type="match status" value="1"/>
</dbReference>
<accession>Q1PG95</accession>
<organism evidence="4">
    <name type="scientific">Striga asiatica</name>
    <name type="common">Asiatic witchweed</name>
    <name type="synonym">Buchnera asiatica</name>
    <dbReference type="NCBI Taxonomy" id="4170"/>
    <lineage>
        <taxon>Eukaryota</taxon>
        <taxon>Viridiplantae</taxon>
        <taxon>Streptophyta</taxon>
        <taxon>Embryophyta</taxon>
        <taxon>Tracheophyta</taxon>
        <taxon>Spermatophyta</taxon>
        <taxon>Magnoliopsida</taxon>
        <taxon>eudicotyledons</taxon>
        <taxon>Gunneridae</taxon>
        <taxon>Pentapetalae</taxon>
        <taxon>asterids</taxon>
        <taxon>lamiids</taxon>
        <taxon>Lamiales</taxon>
        <taxon>Orobanchaceae</taxon>
        <taxon>Buchnereae</taxon>
        <taxon>Striga</taxon>
    </lineage>
</organism>
<dbReference type="Pfam" id="PF14226">
    <property type="entry name" value="DIOX_N"/>
    <property type="match status" value="1"/>
</dbReference>
<feature type="non-terminal residue" evidence="4">
    <location>
        <position position="126"/>
    </location>
</feature>
<feature type="non-terminal residue" evidence="4">
    <location>
        <position position="1"/>
    </location>
</feature>
<dbReference type="InterPro" id="IPR026992">
    <property type="entry name" value="DIOX_N"/>
</dbReference>
<evidence type="ECO:0000256" key="1">
    <source>
        <dbReference type="ARBA" id="ARBA00022723"/>
    </source>
</evidence>
<evidence type="ECO:0000256" key="2">
    <source>
        <dbReference type="ARBA" id="ARBA00023004"/>
    </source>
</evidence>
<sequence length="126" mass="13996">AGILICFTFYTLVMNERKMELAQSVKVHPSNISQYETKSAKKAFDDTKSGVKGLMETGLEKIPRIFVNEQFMLEKNSANSAGQSLSVPVIDLGCSDIIDKVKEACREWGFFQLVDHGISTSLMSKV</sequence>
<evidence type="ECO:0000259" key="3">
    <source>
        <dbReference type="Pfam" id="PF14226"/>
    </source>
</evidence>
<keyword evidence="2" id="KW-0408">Iron</keyword>
<keyword evidence="1" id="KW-0479">Metal-binding</keyword>
<dbReference type="Gene3D" id="2.60.120.330">
    <property type="entry name" value="B-lactam Antibiotic, Isopenicillin N Synthase, Chain"/>
    <property type="match status" value="1"/>
</dbReference>
<dbReference type="AlphaFoldDB" id="Q1PG95"/>
<dbReference type="GO" id="GO:0016706">
    <property type="term" value="F:2-oxoglutarate-dependent dioxygenase activity"/>
    <property type="evidence" value="ECO:0007669"/>
    <property type="project" value="UniProtKB-ARBA"/>
</dbReference>
<proteinExistence type="evidence at transcript level"/>
<protein>
    <submittedName>
        <fullName evidence="4">Desacetoxyvindoline 4-hydroxylase</fullName>
    </submittedName>
</protein>
<name>Q1PG95_STRAF</name>
<dbReference type="EMBL" id="DQ445129">
    <property type="protein sequence ID" value="ABE66397.1"/>
    <property type="molecule type" value="mRNA"/>
</dbReference>
<dbReference type="InterPro" id="IPR027443">
    <property type="entry name" value="IPNS-like_sf"/>
</dbReference>
<reference evidence="4" key="1">
    <citation type="submission" date="2006-03" db="EMBL/GenBank/DDBJ databases">
        <title>Cloning of Genes for Striga asiatica Haustorium Formation by Suppressive Subtractive Hybridization (SSH).</title>
        <authorList>
            <person name="Liang L."/>
            <person name="Lynn D.G."/>
        </authorList>
    </citation>
    <scope>NUCLEOTIDE SEQUENCE</scope>
    <source>
        <strain evidence="4">St492</strain>
    </source>
</reference>
<evidence type="ECO:0000313" key="4">
    <source>
        <dbReference type="EMBL" id="ABE66397.1"/>
    </source>
</evidence>
<dbReference type="GO" id="GO:0046872">
    <property type="term" value="F:metal ion binding"/>
    <property type="evidence" value="ECO:0007669"/>
    <property type="project" value="UniProtKB-KW"/>
</dbReference>
<feature type="domain" description="Non-haem dioxygenase N-terminal" evidence="3">
    <location>
        <begin position="87"/>
        <end position="126"/>
    </location>
</feature>